<evidence type="ECO:0000313" key="3">
    <source>
        <dbReference type="EMBL" id="VDP09431.1"/>
    </source>
</evidence>
<dbReference type="Gene3D" id="1.10.238.180">
    <property type="match status" value="1"/>
</dbReference>
<reference evidence="5" key="1">
    <citation type="submission" date="2016-06" db="UniProtKB">
        <authorList>
            <consortium name="WormBaseParasite"/>
        </authorList>
    </citation>
    <scope>IDENTIFICATION</scope>
</reference>
<dbReference type="OrthoDB" id="9986177at2759"/>
<name>A0A183IRC6_9BILA</name>
<evidence type="ECO:0000313" key="4">
    <source>
        <dbReference type="Proteomes" id="UP000270296"/>
    </source>
</evidence>
<keyword evidence="4" id="KW-1185">Reference proteome</keyword>
<evidence type="ECO:0000313" key="5">
    <source>
        <dbReference type="WBParaSite" id="SBAD_0000641101-mRNA-1"/>
    </source>
</evidence>
<evidence type="ECO:0000259" key="2">
    <source>
        <dbReference type="Pfam" id="PF25578"/>
    </source>
</evidence>
<dbReference type="WBParaSite" id="SBAD_0000641101-mRNA-1">
    <property type="protein sequence ID" value="SBAD_0000641101-mRNA-1"/>
    <property type="gene ID" value="SBAD_0000641101"/>
</dbReference>
<dbReference type="Proteomes" id="UP000270296">
    <property type="component" value="Unassembled WGS sequence"/>
</dbReference>
<dbReference type="EMBL" id="UZAM01009542">
    <property type="protein sequence ID" value="VDP09431.1"/>
    <property type="molecule type" value="Genomic_DNA"/>
</dbReference>
<dbReference type="Pfam" id="PF25578">
    <property type="entry name" value="EF-hand_STIM1"/>
    <property type="match status" value="1"/>
</dbReference>
<evidence type="ECO:0000256" key="1">
    <source>
        <dbReference type="SAM" id="MobiDB-lite"/>
    </source>
</evidence>
<feature type="region of interest" description="Disordered" evidence="1">
    <location>
        <begin position="1"/>
        <end position="30"/>
    </location>
</feature>
<proteinExistence type="predicted"/>
<organism evidence="5">
    <name type="scientific">Soboliphyme baturini</name>
    <dbReference type="NCBI Taxonomy" id="241478"/>
    <lineage>
        <taxon>Eukaryota</taxon>
        <taxon>Metazoa</taxon>
        <taxon>Ecdysozoa</taxon>
        <taxon>Nematoda</taxon>
        <taxon>Enoplea</taxon>
        <taxon>Dorylaimia</taxon>
        <taxon>Dioctophymatida</taxon>
        <taxon>Dioctophymatoidea</taxon>
        <taxon>Soboliphymatidae</taxon>
        <taxon>Soboliphyme</taxon>
    </lineage>
</organism>
<sequence length="92" mass="9973">MYASGGNGHKKDSNIQLSVPPYRASPQQGEQLIGQDKVAFDIIRNLHRMMDDDLSGSIDPKESTEVIDFLSFVFMSLTLTVGEGLGRSSGLG</sequence>
<protein>
    <submittedName>
        <fullName evidence="5">EF-hand domain-containing protein</fullName>
    </submittedName>
</protein>
<reference evidence="3 4" key="2">
    <citation type="submission" date="2018-11" db="EMBL/GenBank/DDBJ databases">
        <authorList>
            <consortium name="Pathogen Informatics"/>
        </authorList>
    </citation>
    <scope>NUCLEOTIDE SEQUENCE [LARGE SCALE GENOMIC DNA]</scope>
</reference>
<accession>A0A183IRC6</accession>
<dbReference type="InterPro" id="IPR057835">
    <property type="entry name" value="EF-hand_STIM1/2"/>
</dbReference>
<gene>
    <name evidence="3" type="ORF">SBAD_LOCUS6173</name>
</gene>
<dbReference type="AlphaFoldDB" id="A0A183IRC6"/>
<feature type="domain" description="STIM1/2 EF-hand" evidence="2">
    <location>
        <begin position="34"/>
        <end position="67"/>
    </location>
</feature>